<sequence>MRPRHHACSDRQAITAWETDGGSRDAATECCHHRPWEVSMTRGCTRRRIPAALGKPSDWPRPTLDHLSPEDRQLYLRRERAIVMYAEQVALREIAVETGVCRREIFRQLNRFTAPKPTGGFYGLLALVPRQRIRAYQRRKPMRSLPGSAFGYAGAMGALLERYPAARDFLYEKLLGIGAPRNEIVELAPTFRNLHSGWKVALRKLGLTDSDWPFVTGDEGYTSLVRYCNLLIRLHPARAVRRRYGKAAADRMAMVGKGIPRLIQPLRPGTFAILDFSQIDTASCFTFETPEGKELEQVLPRWHLALLVDEMTSATWSAFSTLEIEPSSDSVLEALDRAVRPQAYTYGRPQANGVPLPVHIHELLPSFGFSGVSVLKLDNARCNRALEVVDNIVFTLGCAVNFGPVHTWPRRDVVERVFGQLSAAGPKRLSSSYGSGPTDVRRRDAAAEAMRLRLKYLEVEQLLLHCSRAHNRSPTERLHYSSPLEYFSRALSQVDSGVFPNPLPLPTLQDSGLLDHLEQCIVRGNPKNGVRPYIRLMRGRYTSPLLASSWQLLGKTLQVRIKRYDARLVTASRADTGEVIGPLFPERSWVQHAVSWRMRQLINRAGLRVAARDREDPLEAWKAERTASLLTARTKAKRKKGSKDALSLARQARSGEQHDGGAGAWPAAPLQSPDASVPPDIAPDSSADPFGLQAIPGHSRDRGGKP</sequence>
<evidence type="ECO:0008006" key="4">
    <source>
        <dbReference type="Google" id="ProtNLM"/>
    </source>
</evidence>
<dbReference type="AlphaFoldDB" id="A0A375H724"/>
<accession>A0A375H724</accession>
<evidence type="ECO:0000313" key="3">
    <source>
        <dbReference type="Proteomes" id="UP000255168"/>
    </source>
</evidence>
<dbReference type="EMBL" id="LT984806">
    <property type="protein sequence ID" value="SPD46666.1"/>
    <property type="molecule type" value="Genomic_DNA"/>
</dbReference>
<feature type="compositionally biased region" description="Low complexity" evidence="1">
    <location>
        <begin position="672"/>
        <end position="689"/>
    </location>
</feature>
<dbReference type="Proteomes" id="UP000255168">
    <property type="component" value="Chromosome I"/>
</dbReference>
<evidence type="ECO:0000313" key="2">
    <source>
        <dbReference type="EMBL" id="SPD46666.1"/>
    </source>
</evidence>
<evidence type="ECO:0000256" key="1">
    <source>
        <dbReference type="SAM" id="MobiDB-lite"/>
    </source>
</evidence>
<gene>
    <name evidence="2" type="ORF">CBM2607_11606</name>
</gene>
<name>A0A375H724_9BURK</name>
<protein>
    <recommendedName>
        <fullName evidence="4">Integrase catalytic domain-containing protein</fullName>
    </recommendedName>
</protein>
<organism evidence="2 3">
    <name type="scientific">Cupriavidus neocaledonicus</name>
    <dbReference type="NCBI Taxonomy" id="1040979"/>
    <lineage>
        <taxon>Bacteria</taxon>
        <taxon>Pseudomonadati</taxon>
        <taxon>Pseudomonadota</taxon>
        <taxon>Betaproteobacteria</taxon>
        <taxon>Burkholderiales</taxon>
        <taxon>Burkholderiaceae</taxon>
        <taxon>Cupriavidus</taxon>
    </lineage>
</organism>
<reference evidence="2 3" key="1">
    <citation type="submission" date="2018-01" db="EMBL/GenBank/DDBJ databases">
        <authorList>
            <person name="Clerissi C."/>
        </authorList>
    </citation>
    <scope>NUCLEOTIDE SEQUENCE [LARGE SCALE GENOMIC DNA]</scope>
    <source>
        <strain evidence="2">Cupriavidus taiwanensis STM 6160</strain>
    </source>
</reference>
<feature type="region of interest" description="Disordered" evidence="1">
    <location>
        <begin position="633"/>
        <end position="706"/>
    </location>
</feature>
<proteinExistence type="predicted"/>